<evidence type="ECO:0000313" key="7">
    <source>
        <dbReference type="Proteomes" id="UP000253410"/>
    </source>
</evidence>
<accession>A0A365XVW1</accession>
<dbReference type="InterPro" id="IPR020845">
    <property type="entry name" value="AMP-binding_CS"/>
</dbReference>
<dbReference type="Gene3D" id="3.30.559.30">
    <property type="entry name" value="Nonribosomal peptide synthetase, condensation domain"/>
    <property type="match status" value="4"/>
</dbReference>
<organism evidence="6 7">
    <name type="scientific">Chitinophaga flava</name>
    <dbReference type="NCBI Taxonomy" id="2259036"/>
    <lineage>
        <taxon>Bacteria</taxon>
        <taxon>Pseudomonadati</taxon>
        <taxon>Bacteroidota</taxon>
        <taxon>Chitinophagia</taxon>
        <taxon>Chitinophagales</taxon>
        <taxon>Chitinophagaceae</taxon>
        <taxon>Chitinophaga</taxon>
    </lineage>
</organism>
<gene>
    <name evidence="6" type="ORF">DF182_29050</name>
</gene>
<dbReference type="CDD" id="cd19531">
    <property type="entry name" value="LCL_NRPS-like"/>
    <property type="match status" value="3"/>
</dbReference>
<dbReference type="PROSITE" id="PS00012">
    <property type="entry name" value="PHOSPHOPANTETHEINE"/>
    <property type="match status" value="2"/>
</dbReference>
<dbReference type="CDD" id="cd19534">
    <property type="entry name" value="E_NRPS"/>
    <property type="match status" value="1"/>
</dbReference>
<dbReference type="NCBIfam" id="TIGR01720">
    <property type="entry name" value="NRPS-para261"/>
    <property type="match status" value="1"/>
</dbReference>
<dbReference type="Pfam" id="PF00501">
    <property type="entry name" value="AMP-binding"/>
    <property type="match status" value="3"/>
</dbReference>
<dbReference type="FunFam" id="3.40.50.980:FF:000001">
    <property type="entry name" value="Non-ribosomal peptide synthetase"/>
    <property type="match status" value="3"/>
</dbReference>
<dbReference type="InterPro" id="IPR044894">
    <property type="entry name" value="TubC_N_sf"/>
</dbReference>
<dbReference type="RefSeq" id="WP_113619255.1">
    <property type="nucleotide sequence ID" value="NZ_QFFJ01000002.1"/>
</dbReference>
<dbReference type="Proteomes" id="UP000253410">
    <property type="component" value="Unassembled WGS sequence"/>
</dbReference>
<dbReference type="Gene3D" id="2.30.38.10">
    <property type="entry name" value="Luciferase, Domain 3"/>
    <property type="match status" value="3"/>
</dbReference>
<dbReference type="SUPFAM" id="SSF52777">
    <property type="entry name" value="CoA-dependent acyltransferases"/>
    <property type="match status" value="8"/>
</dbReference>
<comment type="cofactor">
    <cofactor evidence="1">
        <name>pantetheine 4'-phosphate</name>
        <dbReference type="ChEBI" id="CHEBI:47942"/>
    </cofactor>
</comment>
<proteinExistence type="predicted"/>
<dbReference type="SUPFAM" id="SSF47336">
    <property type="entry name" value="ACP-like"/>
    <property type="match status" value="3"/>
</dbReference>
<dbReference type="Gene3D" id="3.30.559.10">
    <property type="entry name" value="Chloramphenicol acetyltransferase-like domain"/>
    <property type="match status" value="4"/>
</dbReference>
<dbReference type="PROSITE" id="PS50075">
    <property type="entry name" value="CARRIER"/>
    <property type="match status" value="3"/>
</dbReference>
<dbReference type="SUPFAM" id="SSF56801">
    <property type="entry name" value="Acetyl-CoA synthetase-like"/>
    <property type="match status" value="3"/>
</dbReference>
<dbReference type="InterPro" id="IPR045851">
    <property type="entry name" value="AMP-bd_C_sf"/>
</dbReference>
<evidence type="ECO:0000256" key="1">
    <source>
        <dbReference type="ARBA" id="ARBA00001957"/>
    </source>
</evidence>
<dbReference type="InterPro" id="IPR000873">
    <property type="entry name" value="AMP-dep_synth/lig_dom"/>
</dbReference>
<dbReference type="Gene3D" id="1.10.1200.10">
    <property type="entry name" value="ACP-like"/>
    <property type="match status" value="3"/>
</dbReference>
<dbReference type="Pfam" id="PF13193">
    <property type="entry name" value="AMP-binding_C"/>
    <property type="match status" value="3"/>
</dbReference>
<dbReference type="NCBIfam" id="NF003417">
    <property type="entry name" value="PRK04813.1"/>
    <property type="match status" value="3"/>
</dbReference>
<dbReference type="NCBIfam" id="TIGR01733">
    <property type="entry name" value="AA-adenyl-dom"/>
    <property type="match status" value="3"/>
</dbReference>
<dbReference type="InterPro" id="IPR006162">
    <property type="entry name" value="Ppantetheine_attach_site"/>
</dbReference>
<dbReference type="InterPro" id="IPR001242">
    <property type="entry name" value="Condensation_dom"/>
</dbReference>
<dbReference type="PANTHER" id="PTHR45527:SF1">
    <property type="entry name" value="FATTY ACID SYNTHASE"/>
    <property type="match status" value="1"/>
</dbReference>
<dbReference type="InterPro" id="IPR023213">
    <property type="entry name" value="CAT-like_dom_sf"/>
</dbReference>
<evidence type="ECO:0000313" key="6">
    <source>
        <dbReference type="EMBL" id="RBL90506.1"/>
    </source>
</evidence>
<dbReference type="EMBL" id="QFFJ01000002">
    <property type="protein sequence ID" value="RBL90506.1"/>
    <property type="molecule type" value="Genomic_DNA"/>
</dbReference>
<dbReference type="FunFam" id="1.10.1200.10:FF:000005">
    <property type="entry name" value="Nonribosomal peptide synthetase 1"/>
    <property type="match status" value="3"/>
</dbReference>
<keyword evidence="3" id="KW-0597">Phosphoprotein</keyword>
<dbReference type="Pfam" id="PF00668">
    <property type="entry name" value="Condensation"/>
    <property type="match status" value="4"/>
</dbReference>
<dbReference type="InterPro" id="IPR009081">
    <property type="entry name" value="PP-bd_ACP"/>
</dbReference>
<dbReference type="GO" id="GO:0043041">
    <property type="term" value="P:amino acid activation for nonribosomal peptide biosynthetic process"/>
    <property type="evidence" value="ECO:0007669"/>
    <property type="project" value="TreeGrafter"/>
</dbReference>
<dbReference type="PANTHER" id="PTHR45527">
    <property type="entry name" value="NONRIBOSOMAL PEPTIDE SYNTHETASE"/>
    <property type="match status" value="1"/>
</dbReference>
<evidence type="ECO:0000256" key="2">
    <source>
        <dbReference type="ARBA" id="ARBA00022450"/>
    </source>
</evidence>
<evidence type="ECO:0000256" key="3">
    <source>
        <dbReference type="ARBA" id="ARBA00022553"/>
    </source>
</evidence>
<dbReference type="InterPro" id="IPR010071">
    <property type="entry name" value="AA_adenyl_dom"/>
</dbReference>
<dbReference type="Pfam" id="PF00550">
    <property type="entry name" value="PP-binding"/>
    <property type="match status" value="3"/>
</dbReference>
<dbReference type="GO" id="GO:0031177">
    <property type="term" value="F:phosphopantetheine binding"/>
    <property type="evidence" value="ECO:0007669"/>
    <property type="project" value="TreeGrafter"/>
</dbReference>
<keyword evidence="4" id="KW-0677">Repeat</keyword>
<dbReference type="CDD" id="cd05930">
    <property type="entry name" value="A_NRPS"/>
    <property type="match status" value="3"/>
</dbReference>
<evidence type="ECO:0000259" key="5">
    <source>
        <dbReference type="PROSITE" id="PS50075"/>
    </source>
</evidence>
<dbReference type="InterPro" id="IPR041464">
    <property type="entry name" value="TubC_N"/>
</dbReference>
<reference evidence="6 7" key="1">
    <citation type="submission" date="2018-05" db="EMBL/GenBank/DDBJ databases">
        <title>Chitinophaga sp. K3CV102501T nov., isolated from isolated from a monsoon evergreen broad-leaved forest soil.</title>
        <authorList>
            <person name="Lv Y."/>
        </authorList>
    </citation>
    <scope>NUCLEOTIDE SEQUENCE [LARGE SCALE GENOMIC DNA]</scope>
    <source>
        <strain evidence="6 7">GDMCC 1.1325</strain>
    </source>
</reference>
<dbReference type="InterPro" id="IPR036736">
    <property type="entry name" value="ACP-like_sf"/>
</dbReference>
<feature type="domain" description="Carrier" evidence="5">
    <location>
        <begin position="3153"/>
        <end position="3227"/>
    </location>
</feature>
<dbReference type="Pfam" id="PF18563">
    <property type="entry name" value="TubC_N"/>
    <property type="match status" value="1"/>
</dbReference>
<protein>
    <recommendedName>
        <fullName evidence="5">Carrier domain-containing protein</fullName>
    </recommendedName>
</protein>
<dbReference type="Gene3D" id="3.30.300.30">
    <property type="match status" value="3"/>
</dbReference>
<dbReference type="InterPro" id="IPR010060">
    <property type="entry name" value="NRPS_synth"/>
</dbReference>
<evidence type="ECO:0000256" key="4">
    <source>
        <dbReference type="ARBA" id="ARBA00022737"/>
    </source>
</evidence>
<comment type="caution">
    <text evidence="6">The sequence shown here is derived from an EMBL/GenBank/DDBJ whole genome shotgun (WGS) entry which is preliminary data.</text>
</comment>
<dbReference type="Gene3D" id="1.10.10.1830">
    <property type="entry name" value="Non-ribosomal peptide synthase, adenylation domain"/>
    <property type="match status" value="1"/>
</dbReference>
<dbReference type="PROSITE" id="PS00455">
    <property type="entry name" value="AMP_BINDING"/>
    <property type="match status" value="3"/>
</dbReference>
<dbReference type="GO" id="GO:0044550">
    <property type="term" value="P:secondary metabolite biosynthetic process"/>
    <property type="evidence" value="ECO:0007669"/>
    <property type="project" value="TreeGrafter"/>
</dbReference>
<dbReference type="Gene3D" id="3.40.50.980">
    <property type="match status" value="6"/>
</dbReference>
<dbReference type="GO" id="GO:0003824">
    <property type="term" value="F:catalytic activity"/>
    <property type="evidence" value="ECO:0007669"/>
    <property type="project" value="InterPro"/>
</dbReference>
<feature type="domain" description="Carrier" evidence="5">
    <location>
        <begin position="2096"/>
        <end position="2171"/>
    </location>
</feature>
<name>A0A365XVW1_9BACT</name>
<keyword evidence="7" id="KW-1185">Reference proteome</keyword>
<dbReference type="InterPro" id="IPR025110">
    <property type="entry name" value="AMP-bd_C"/>
</dbReference>
<dbReference type="GO" id="GO:0005829">
    <property type="term" value="C:cytosol"/>
    <property type="evidence" value="ECO:0007669"/>
    <property type="project" value="TreeGrafter"/>
</dbReference>
<dbReference type="OrthoDB" id="9778383at2"/>
<sequence length="3691" mass="409027">MKDITKLIVELADMNINVYLEEEKLKIDYPDGVVLDTVIPRIKQHREELIAYLLSRREKNVQPIPLVPDAADYVLSSSQRRLWVLGQLEESNVAYNMPGVYVFEGELDVEALSAAFTALIARHEVLRTVFREDGRGEVRQVVRAASASGFRLIERDLRFATDQDSQLEQLLLAAESQGFDLSSGPLLRAELYHMSDNRWILSYVLHHIISDGWSMDILIRELLLYYNAARSGEPAALAPLRVQYKDYAAWQQQELSGLSQQGHGAYWQQHFSGELPVLSLTGDRTRPAMKTYNGGVVSRVLSIGLCAGLRQQGSDTGTTLFMVLLSGLNALLYRYTGQEDIIIGSSIAGREHPDLAGQIGFYINTLALRSRFSGSGSYASLLSHVREVTLGAYEHQHYPFDELVNALPLQRDLSRNPLFDVQIEVLEGFGGTDSAALSPEGLDIESYGSGEIHRSKFDLTFSFDASGDQIACHLVYNSDLYDRSTAERMLQHLERLLSSVVSNPSQALNKVDYLGDAERLLLHSFNEQPRTYYSGRNVAALFTEQAQQHPASVALIYEGNTYTYGELEEQSNRLAHYLREYYEVHSDDLVGILLDRSPWMVVAVLGVLKSGGAYVPIDPEYPSSRKSYILTDTNAPVLLTQTTYMFDVPDYVGAVFAMDVQLEGLDSPSTAVDVEVRADSLAYVIYTSGTTGLPKGCGVSHGSLANYVEWANQYYFKESVLPHFGLYTSLSFDLTVTSLYCPLTQGGTLTVFSATRDLQEVLTTMLSPSSGINSIKLTPSHVKLLPHLELSSSDITCAILGGEEVTLSDIRILKGLNPAMRIYNEYGPTEATVGCVVKELAEDETVLIGRPECGALIYVIDSNGSLCPVGVTGELYIAGPVLARGYLHQDALTAEKFIADPFRAGERMYRTGDTGRWLPNGELAYTGRIDDQVKVRGYRIEPGEVERSLLGYEGVTAAVVVAKKDSAGVYSLVAYVTGDSALALDALRAYLESHLPVYMVPSYYMQLEALPLTLNGKVNKKLLPDPEENGTHGGTTYVAPQTETEIKLAAIWEDILEKKRIGVKDDFFTMGGHSLKAIRLANEIHRVFGVRVTLKDLFNHLVLSSQALFIEQAKKTDVQAIPLVPDATDYVLSSSQRRLWILSQLEESNVAYNMPGVYVFEGELDVESLSAAFTALIARHEVLRTVFREDGQGEVRQVVREASASGFRLTERDLRFVADQDSQLEQLLSAAESRAFALSSGPLLRAELYRMSDNRWVLSYVLHHIISDGWSMNILIGELLSYYNAARSGEPADLAPLRVQYKDYAAWQRQELSGLSQQEHSAYWQQHFSGELPVLSLTGDRTRPAMKTYNGEAVSRVLAPGLSAGLRQQGSDTGSTLFMVLLSGLNALLYRYTGQEDIIIGSSIAGREHPDLAGQIGFYINTLALRSRFSGSGSYASLLSHVREVTLGAYEHQHYPFDELVNVLPLQRDLSRNPLFDVQIEVLEGFGGTDRAALSPEGLDIESYGSGEIHRSKFDLTFSFDTSGDQIACHLIYNSDLYNRNSAERMLQHLERLLSSVVSDPSQALNKVDYLGDAERLLLHSFNEQPRVYNSGRNVAALFTEQAQQHPASVALIYEGNTYTYGELEEQSNRLAHYLREYYEVRPDDLVGILLDRSPWMVIAVLGVLKSGGAYVPIDPEYPSSRKSYILTDTNAPVLLTQTSYMFDVPDYVGAVFAMDVQLEGLDSPATAVDVEVTADSLAYVIYTSGTTGLPKGCGVSHGSLANYVEWANQYYFKESVLPHFGLYTSLSFDLTVTSLYCPLTQGGTLTVFSTTRDLQEVLTTMLSPGSGINSIKLTPSHVKLLPHLELSSSDITCAILGGEEVTPSDIRILKGLNSSMRIYNEYGPTEATVGCVVKELAEDETVLIGRPECGALIYVLDSNGSLCPVGVTGELYIAGPVLARGYLHQDALTAEKFIADPFRAGERMYRTGDTGRWLPNGELAYTGRIDDQVKVRGYRIEPGEVERSLLGYEGVTAAVVVAKKDSAGVYSLVAYVTSHAALALDSLRAYLESHLPVYMVPSYYMQLEALPLTLNGKVNKKLLPDPEENGTNGGTTYVAPQTETEIKLAAIWEDILEKKRIGVKDDFFTMGGHSLKAIRLANEIHRVFGVRVTLKDLFNHLVLSSQALFIEQAKKTDVQAIPLVPDATDYVLSSSQRRLWILSQLEESNVAYNMPGVYVFEGELDVESLSAAFTALIARHEVLRTVFREDGQGEVRQVVREASASGFRLIERDLRFVADQDSQLEQLLSAAESRAFDLSSGPLLRAELYRMSDNRWVLSYVLHHIISDGWSMNILIGELLSYYNAARSGEPADLAPLRVQYKDYAAWQRQELSGLSQQEHGAYWQQHFSGELPVLSLAGDRTRPAMKTYNGEAVSRVLALGLSAGLRQQGSDTGSTLFMVLLSGLNALLYRYTGQEDIIIGSSIAGREHPDLAGQIGFYINTLALRSRFSGSGSYASLLSHVREVTLGAYEHQHYPFDELVNVLPLQRDLSRNPLFDVQIEVLEGFGGTDSAALSPEGLDIESYGSGEIRRSKFDLTFSFDTSGDQIACHLIYNSDLYNRSSAERMLQHLERLLSSVVSDPLRALNKVDYLGDAERLLLHSFNEQPRGYHSGRNVAALFTEQAHQHPASVALIYEGETYTYGELEEQSNRLAHYLREYYEVQPDDLVGILLDRSPWMVIAVLGVLKSGGAYVPIDPEYPSSRKSYILTDTNAPVLLTQTTYMFDVPEYVGAVFAMDVQLEGLDSPATAVDVEVTADSLAYVIYTSGTTGMPKGCGVSHGSLANYVEWANQYYFKESVLPHFGLYTSLSFDLTVTSLYCPLTQGGTLTVFSATRDLQEVLTTMLSPSSGINSIKLTPSHVKLLPHLELSSSDITCAILGGEEVTLSDIRILKGLNSSMRIYNEYGPTEATVGCVVKELAEDETVLIGRPECGALIYVLDSNGSLCPVGVTGELYIAGPVLARGYLHQEALTAEKFIADPFRAGERMYRTGDTGRWLPNGELAYTGRIDDQVKVRGYRIEPGEVERSLLGYEGVTAAVVVAKKDSAGVYSLVAYVTSHAALVLDRLRIYLESHLPAYMVPSYYIQLEALPLTLNGKVNKKLLPDPEEYGINTGTTYVAPRNEMEQQLVSIFEDVLNRREIGIKDDFFVLGGDSIKSIQIVSRLKKKGYTVTIQDVMKYPQIEQLAQQVTIAVRTVSQEPVTGLIPLSPIQSWFLNNPSQYQHHYNQSVLLQSRKPVSEVALRAVLAKVVLHHDALRMVYRHTADGWEQENLGAEQGYSLEVVTDADETSFREYCERIQSGFNLEKGPLLRACLFCGQEVDRLLLVVHHLVMDGVSWRILFEDLSTLLTQYDSGEPLQLPLKTDSFSYWQQQQLLYASGAALHQEAAYWSEVETHTVAPLQLDHASGANQVKDTETRSFTLDETMTERLLTKCYKAYRTEINDLLVTALSLSLSETLSLERIVLQLEGHGRENIGSDVDVSRTIGWFTTLYPVAIAVNSDRDMIRQLISVKENLHRVPNKGIGYGVLRYLSGKSYALSPEISFNYLGDFGGGVGTSEEPLFEFSGDYHGQTISPERQRDVILEISGMIAGGQLRIAIGFSRQQYDATTIETLLAGYRRHLEQLVNHLSEEVAEHTSPVDFTYKSLSMEQLQKLNQML</sequence>
<keyword evidence="2" id="KW-0596">Phosphopantetheine</keyword>
<feature type="domain" description="Carrier" evidence="5">
    <location>
        <begin position="1039"/>
        <end position="1114"/>
    </location>
</feature>
<dbReference type="FunFam" id="3.30.559.10:FF:000012">
    <property type="entry name" value="Non-ribosomal peptide synthetase"/>
    <property type="match status" value="3"/>
</dbReference>